<dbReference type="Gene3D" id="2.60.40.1120">
    <property type="entry name" value="Carboxypeptidase-like, regulatory domain"/>
    <property type="match status" value="1"/>
</dbReference>
<dbReference type="Gene3D" id="2.40.170.20">
    <property type="entry name" value="TonB-dependent receptor, beta-barrel domain"/>
    <property type="match status" value="1"/>
</dbReference>
<dbReference type="InterPro" id="IPR037066">
    <property type="entry name" value="Plug_dom_sf"/>
</dbReference>
<feature type="domain" description="TonB-dependent receptor plug" evidence="10">
    <location>
        <begin position="118"/>
        <end position="239"/>
    </location>
</feature>
<dbReference type="OrthoDB" id="9768177at2"/>
<dbReference type="GO" id="GO:0015344">
    <property type="term" value="F:siderophore uptake transmembrane transporter activity"/>
    <property type="evidence" value="ECO:0007669"/>
    <property type="project" value="TreeGrafter"/>
</dbReference>
<evidence type="ECO:0000256" key="5">
    <source>
        <dbReference type="ARBA" id="ARBA00022729"/>
    </source>
</evidence>
<dbReference type="SUPFAM" id="SSF56935">
    <property type="entry name" value="Porins"/>
    <property type="match status" value="1"/>
</dbReference>
<sequence>MRSKLKWTIALFMALVVQLSFAQEKTLSGVVTESGMTLPGATVIIKGTQNGTQTDLDGHYSIKVNPGDVVIFSFIGLDDVAYTVGASNTYNVAMKAGDEMLEEVTVTAFGIKRSSKSLGYATQEVKSDELNKTSNTSLSGALQGKLAGVSITPSSGAPGASSQIMIRGARSFTGDNTPLYVIDGMPVSSSSDFSTGNSVSGSDVANRAVDIDPSDIESISVLKGQAASALYGLRASNGVILITTKSGKGLEAGKPVISYNTTSSFETISKKPDLQNVYAQGSAGKFNPYASTSWGPKISDLVNDVDNAKMKLPGYGGNLPNSTNNGVLHPGKYYVPQRATMGLDPWVTPQAYDNVDDYFKTGYTISHNLNVSQSTGKTNYSFGFGTSTQDGFMPGTGMERYNLKLNANTKLNEEWNTGFSANYVQTKIDKATAANDSSLPGVYGAPSSYDLKGIGYGEPLDPYKQVFFRKSAFNNPYWAAEHNEFSEKTNRFYGNAFVEYAPKISVDEVHSLTFKYQLGLDSYTTNYRDVYEYGHAHTSKGSVSLTGVTKDVVNSLFTMNYNWDITDDLRFDVMAGTELNHENYKGYEDFGNNLNFGGFATIKNAQNVSSVELRNQERTVGFFSNAGLSYADVIFLSGSIRKDITSTMPRGNRSFVYPSVSLGLVLTGIEGLNQSDIVSFAKIRGSYAHVGQAGRFKKPYYSTPSYGGGFWSGTPFSYPMGGVGAYMPSLTVYDPDLKPQNTKSFEIGADVRFFNNRLGFDYTYSEQRADDQIFNLPLAGSVGKAIYVTNGGSMQTNSHELVVFATPIQTKDFEWNVNVNFTKVDTKVNSLEYGLENIMIGGFVEPQIRISQGDRFPVIYGNSFARHENGQILVDEDGLPMIGGQKVLGDVMPDFILGGGMDFRYKNWNLGATMEWKNGGKLYSGTNKTLNFYGMTEATANRDQDMIFNGVKADGTPNDIVIGNGQGANREDLESVLVDITENSVYDASFVKLREITLGYTFPKLVNNKLDLRVSAFARNILLWSKVPNIDPESSQGNNNMAGGFEHWSIPQTKSIGMSLNVVF</sequence>
<dbReference type="STRING" id="1150112.SAMN04487893_102120"/>
<dbReference type="InterPro" id="IPR039426">
    <property type="entry name" value="TonB-dep_rcpt-like"/>
</dbReference>
<comment type="similarity">
    <text evidence="8">Belongs to the TonB-dependent receptor family.</text>
</comment>
<accession>A0A1I3MCT2</accession>
<dbReference type="Pfam" id="PF13715">
    <property type="entry name" value="CarbopepD_reg_2"/>
    <property type="match status" value="1"/>
</dbReference>
<organism evidence="11 12">
    <name type="scientific">Myroides guanonis</name>
    <dbReference type="NCBI Taxonomy" id="1150112"/>
    <lineage>
        <taxon>Bacteria</taxon>
        <taxon>Pseudomonadati</taxon>
        <taxon>Bacteroidota</taxon>
        <taxon>Flavobacteriia</taxon>
        <taxon>Flavobacteriales</taxon>
        <taxon>Flavobacteriaceae</taxon>
        <taxon>Myroides</taxon>
    </lineage>
</organism>
<dbReference type="InterPro" id="IPR012910">
    <property type="entry name" value="Plug_dom"/>
</dbReference>
<dbReference type="NCBIfam" id="TIGR04057">
    <property type="entry name" value="SusC_RagA_signa"/>
    <property type="match status" value="1"/>
</dbReference>
<dbReference type="GO" id="GO:0044718">
    <property type="term" value="P:siderophore transmembrane transport"/>
    <property type="evidence" value="ECO:0007669"/>
    <property type="project" value="TreeGrafter"/>
</dbReference>
<keyword evidence="7 8" id="KW-0998">Cell outer membrane</keyword>
<dbReference type="Proteomes" id="UP000243887">
    <property type="component" value="Unassembled WGS sequence"/>
</dbReference>
<dbReference type="PANTHER" id="PTHR30069:SF29">
    <property type="entry name" value="HEMOGLOBIN AND HEMOGLOBIN-HAPTOGLOBIN-BINDING PROTEIN 1-RELATED"/>
    <property type="match status" value="1"/>
</dbReference>
<keyword evidence="6 8" id="KW-0472">Membrane</keyword>
<name>A0A1I3MCT2_9FLAO</name>
<keyword evidence="2 8" id="KW-0813">Transport</keyword>
<dbReference type="InterPro" id="IPR008969">
    <property type="entry name" value="CarboxyPept-like_regulatory"/>
</dbReference>
<dbReference type="Gene3D" id="2.170.130.10">
    <property type="entry name" value="TonB-dependent receptor, plug domain"/>
    <property type="match status" value="1"/>
</dbReference>
<dbReference type="NCBIfam" id="TIGR04056">
    <property type="entry name" value="OMP_RagA_SusC"/>
    <property type="match status" value="1"/>
</dbReference>
<keyword evidence="3 8" id="KW-1134">Transmembrane beta strand</keyword>
<dbReference type="InterPro" id="IPR023997">
    <property type="entry name" value="TonB-dep_OMP_SusC/RagA_CS"/>
</dbReference>
<evidence type="ECO:0000256" key="4">
    <source>
        <dbReference type="ARBA" id="ARBA00022692"/>
    </source>
</evidence>
<evidence type="ECO:0000256" key="1">
    <source>
        <dbReference type="ARBA" id="ARBA00004571"/>
    </source>
</evidence>
<dbReference type="GO" id="GO:0009279">
    <property type="term" value="C:cell outer membrane"/>
    <property type="evidence" value="ECO:0007669"/>
    <property type="project" value="UniProtKB-SubCell"/>
</dbReference>
<dbReference type="PANTHER" id="PTHR30069">
    <property type="entry name" value="TONB-DEPENDENT OUTER MEMBRANE RECEPTOR"/>
    <property type="match status" value="1"/>
</dbReference>
<dbReference type="SUPFAM" id="SSF49464">
    <property type="entry name" value="Carboxypeptidase regulatory domain-like"/>
    <property type="match status" value="1"/>
</dbReference>
<feature type="chain" id="PRO_5017354765" evidence="9">
    <location>
        <begin position="23"/>
        <end position="1064"/>
    </location>
</feature>
<evidence type="ECO:0000256" key="2">
    <source>
        <dbReference type="ARBA" id="ARBA00022448"/>
    </source>
</evidence>
<dbReference type="AlphaFoldDB" id="A0A1I3MCT2"/>
<keyword evidence="4 8" id="KW-0812">Transmembrane</keyword>
<protein>
    <submittedName>
        <fullName evidence="11">TonB-linked outer membrane protein, SusC/RagA family</fullName>
    </submittedName>
</protein>
<dbReference type="InterPro" id="IPR023996">
    <property type="entry name" value="TonB-dep_OMP_SusC/RagA"/>
</dbReference>
<evidence type="ECO:0000313" key="12">
    <source>
        <dbReference type="Proteomes" id="UP000243887"/>
    </source>
</evidence>
<evidence type="ECO:0000259" key="10">
    <source>
        <dbReference type="Pfam" id="PF07715"/>
    </source>
</evidence>
<dbReference type="InterPro" id="IPR036942">
    <property type="entry name" value="Beta-barrel_TonB_sf"/>
</dbReference>
<dbReference type="RefSeq" id="WP_090677895.1">
    <property type="nucleotide sequence ID" value="NZ_FORU01000002.1"/>
</dbReference>
<dbReference type="PROSITE" id="PS52016">
    <property type="entry name" value="TONB_DEPENDENT_REC_3"/>
    <property type="match status" value="1"/>
</dbReference>
<evidence type="ECO:0000313" key="11">
    <source>
        <dbReference type="EMBL" id="SFI94839.1"/>
    </source>
</evidence>
<evidence type="ECO:0000256" key="7">
    <source>
        <dbReference type="ARBA" id="ARBA00023237"/>
    </source>
</evidence>
<proteinExistence type="inferred from homology"/>
<reference evidence="12" key="1">
    <citation type="submission" date="2016-10" db="EMBL/GenBank/DDBJ databases">
        <authorList>
            <person name="Varghese N."/>
            <person name="Submissions S."/>
        </authorList>
    </citation>
    <scope>NUCLEOTIDE SEQUENCE [LARGE SCALE GENOMIC DNA]</scope>
    <source>
        <strain evidence="12">DSM 26542</strain>
    </source>
</reference>
<dbReference type="Pfam" id="PF07715">
    <property type="entry name" value="Plug"/>
    <property type="match status" value="1"/>
</dbReference>
<dbReference type="EMBL" id="FORU01000002">
    <property type="protein sequence ID" value="SFI94839.1"/>
    <property type="molecule type" value="Genomic_DNA"/>
</dbReference>
<evidence type="ECO:0000256" key="9">
    <source>
        <dbReference type="SAM" id="SignalP"/>
    </source>
</evidence>
<evidence type="ECO:0000256" key="3">
    <source>
        <dbReference type="ARBA" id="ARBA00022452"/>
    </source>
</evidence>
<gene>
    <name evidence="11" type="ORF">SAMN04487893_102120</name>
</gene>
<feature type="signal peptide" evidence="9">
    <location>
        <begin position="1"/>
        <end position="22"/>
    </location>
</feature>
<evidence type="ECO:0000256" key="6">
    <source>
        <dbReference type="ARBA" id="ARBA00023136"/>
    </source>
</evidence>
<comment type="subcellular location">
    <subcellularLocation>
        <location evidence="1 8">Cell outer membrane</location>
        <topology evidence="1 8">Multi-pass membrane protein</topology>
    </subcellularLocation>
</comment>
<evidence type="ECO:0000256" key="8">
    <source>
        <dbReference type="PROSITE-ProRule" id="PRU01360"/>
    </source>
</evidence>
<keyword evidence="12" id="KW-1185">Reference proteome</keyword>
<keyword evidence="5 9" id="KW-0732">Signal</keyword>